<proteinExistence type="predicted"/>
<evidence type="ECO:0000313" key="1">
    <source>
        <dbReference type="EMBL" id="GFH14039.1"/>
    </source>
</evidence>
<comment type="caution">
    <text evidence="1">The sequence shown here is derived from an EMBL/GenBank/DDBJ whole genome shotgun (WGS) entry which is preliminary data.</text>
</comment>
<name>A0A699Z4R6_HAELA</name>
<gene>
    <name evidence="1" type="ORF">HaLaN_10012</name>
</gene>
<organism evidence="1 2">
    <name type="scientific">Haematococcus lacustris</name>
    <name type="common">Green alga</name>
    <name type="synonym">Haematococcus pluvialis</name>
    <dbReference type="NCBI Taxonomy" id="44745"/>
    <lineage>
        <taxon>Eukaryota</taxon>
        <taxon>Viridiplantae</taxon>
        <taxon>Chlorophyta</taxon>
        <taxon>core chlorophytes</taxon>
        <taxon>Chlorophyceae</taxon>
        <taxon>CS clade</taxon>
        <taxon>Chlamydomonadales</taxon>
        <taxon>Haematococcaceae</taxon>
        <taxon>Haematococcus</taxon>
    </lineage>
</organism>
<keyword evidence="2" id="KW-1185">Reference proteome</keyword>
<dbReference type="EMBL" id="BLLF01000679">
    <property type="protein sequence ID" value="GFH14039.1"/>
    <property type="molecule type" value="Genomic_DNA"/>
</dbReference>
<dbReference type="Proteomes" id="UP000485058">
    <property type="component" value="Unassembled WGS sequence"/>
</dbReference>
<evidence type="ECO:0000313" key="2">
    <source>
        <dbReference type="Proteomes" id="UP000485058"/>
    </source>
</evidence>
<dbReference type="AlphaFoldDB" id="A0A699Z4R6"/>
<reference evidence="1 2" key="1">
    <citation type="submission" date="2020-02" db="EMBL/GenBank/DDBJ databases">
        <title>Draft genome sequence of Haematococcus lacustris strain NIES-144.</title>
        <authorList>
            <person name="Morimoto D."/>
            <person name="Nakagawa S."/>
            <person name="Yoshida T."/>
            <person name="Sawayama S."/>
        </authorList>
    </citation>
    <scope>NUCLEOTIDE SEQUENCE [LARGE SCALE GENOMIC DNA]</scope>
    <source>
        <strain evidence="1 2">NIES-144</strain>
    </source>
</reference>
<sequence>MTRVSAPLIPPIAWCEVANQLEVAGVPKLLTHISCSNSRGALAPMGCEADVKKSGRRHMHLAPHADCSTS</sequence>
<accession>A0A699Z4R6</accession>
<protein>
    <submittedName>
        <fullName evidence="1">Uncharacterized protein</fullName>
    </submittedName>
</protein>